<name>A0AAW1X226_RUBAR</name>
<comment type="caution">
    <text evidence="1">The sequence shown here is derived from an EMBL/GenBank/DDBJ whole genome shotgun (WGS) entry which is preliminary data.</text>
</comment>
<gene>
    <name evidence="1" type="ORF">M0R45_018240</name>
</gene>
<sequence>MSGLDRWQPEKLAVLVSAWVSASLGRRRCDLGVAKKRRSRRGRDVGGGSDGEELGAGHGLMEARILDRRGLGGTAEVTCGVAVDLAWWFRQWNGHWAFVDCDCEFVDLQVVDGRGGYGDGGVGLGRHGGSGFWAIGNVVKRKGMQRAQPGEMVICAGYGGIRRNRDGADLI</sequence>
<protein>
    <submittedName>
        <fullName evidence="1">Uncharacterized protein</fullName>
    </submittedName>
</protein>
<dbReference type="EMBL" id="JBEDUW010000004">
    <property type="protein sequence ID" value="KAK9930938.1"/>
    <property type="molecule type" value="Genomic_DNA"/>
</dbReference>
<keyword evidence="2" id="KW-1185">Reference proteome</keyword>
<accession>A0AAW1X226</accession>
<evidence type="ECO:0000313" key="2">
    <source>
        <dbReference type="Proteomes" id="UP001457282"/>
    </source>
</evidence>
<evidence type="ECO:0000313" key="1">
    <source>
        <dbReference type="EMBL" id="KAK9930938.1"/>
    </source>
</evidence>
<dbReference type="Proteomes" id="UP001457282">
    <property type="component" value="Unassembled WGS sequence"/>
</dbReference>
<organism evidence="1 2">
    <name type="scientific">Rubus argutus</name>
    <name type="common">Southern blackberry</name>
    <dbReference type="NCBI Taxonomy" id="59490"/>
    <lineage>
        <taxon>Eukaryota</taxon>
        <taxon>Viridiplantae</taxon>
        <taxon>Streptophyta</taxon>
        <taxon>Embryophyta</taxon>
        <taxon>Tracheophyta</taxon>
        <taxon>Spermatophyta</taxon>
        <taxon>Magnoliopsida</taxon>
        <taxon>eudicotyledons</taxon>
        <taxon>Gunneridae</taxon>
        <taxon>Pentapetalae</taxon>
        <taxon>rosids</taxon>
        <taxon>fabids</taxon>
        <taxon>Rosales</taxon>
        <taxon>Rosaceae</taxon>
        <taxon>Rosoideae</taxon>
        <taxon>Rosoideae incertae sedis</taxon>
        <taxon>Rubus</taxon>
    </lineage>
</organism>
<proteinExistence type="predicted"/>
<dbReference type="AlphaFoldDB" id="A0AAW1X226"/>
<reference evidence="1 2" key="1">
    <citation type="journal article" date="2023" name="G3 (Bethesda)">
        <title>A chromosome-length genome assembly and annotation of blackberry (Rubus argutus, cv. 'Hillquist').</title>
        <authorList>
            <person name="Bruna T."/>
            <person name="Aryal R."/>
            <person name="Dudchenko O."/>
            <person name="Sargent D.J."/>
            <person name="Mead D."/>
            <person name="Buti M."/>
            <person name="Cavallini A."/>
            <person name="Hytonen T."/>
            <person name="Andres J."/>
            <person name="Pham M."/>
            <person name="Weisz D."/>
            <person name="Mascagni F."/>
            <person name="Usai G."/>
            <person name="Natali L."/>
            <person name="Bassil N."/>
            <person name="Fernandez G.E."/>
            <person name="Lomsadze A."/>
            <person name="Armour M."/>
            <person name="Olukolu B."/>
            <person name="Poorten T."/>
            <person name="Britton C."/>
            <person name="Davik J."/>
            <person name="Ashrafi H."/>
            <person name="Aiden E.L."/>
            <person name="Borodovsky M."/>
            <person name="Worthington M."/>
        </authorList>
    </citation>
    <scope>NUCLEOTIDE SEQUENCE [LARGE SCALE GENOMIC DNA]</scope>
    <source>
        <strain evidence="1">PI 553951</strain>
    </source>
</reference>